<dbReference type="PROSITE" id="PS51257">
    <property type="entry name" value="PROKAR_LIPOPROTEIN"/>
    <property type="match status" value="1"/>
</dbReference>
<evidence type="ECO:0000313" key="4">
    <source>
        <dbReference type="Proteomes" id="UP001152795"/>
    </source>
</evidence>
<keyword evidence="2" id="KW-0472">Membrane</keyword>
<feature type="compositionally biased region" description="Basic and acidic residues" evidence="1">
    <location>
        <begin position="77"/>
        <end position="106"/>
    </location>
</feature>
<keyword evidence="2" id="KW-0812">Transmembrane</keyword>
<evidence type="ECO:0000313" key="3">
    <source>
        <dbReference type="EMBL" id="CAB4014137.1"/>
    </source>
</evidence>
<sequence length="2341" mass="279963">MVRGFSFRLGERAIFLCFCLIFACFYNGGGSGYDRREGKTEPSELKDEFKSKRLNDDVFLEQDERVSNLTENAKQVDSNKARKKSDLSKMVTKETAIKTLRSDRIRKSSQPPPSTPSSEINFLSVESTNSISHSSEKKWQRNGGKIISSLENQRFHQNDKRGISKRETFASLTTQHLRSRREIDAFSESMVGPTECANFTFTIKYEDKYSVWKNFSMMYQSRMYRYNDYRVTDSGLQVCNSSDPRIKQGWQDLIAHEKEVIAAQHCNVSVDGFYHSKYTLYRNFTLFFKPTEQSFTRQDYGVIFGYFVICSAKLNLSCNDGLAKVKYGGQYNVSQNFSLFHNNKIYDYREYRFGNEGFELCASNDSRVRVIWTTRNSWEKFKDRYTCRGSVDKLSDAKYYIVNKQFTVYFPSRSQYFTRKNYSVKDGTPYICKEYYRPTSTEYTQEDLLMCNDSVINIKYHDEYKVRIDFSILYKNKVYDYTEYRVLNDSIKICNSTDNYMRNIWKLRNDWVKEHRKSCNKSIRTIWLHRKYYTVNKQFTVYLAGYGQYFTRNDYAVMDGKLKICKKKLRSISTEYTQEDLSMCNDSIINIKYDDGYKVRTDFSILYKNKVYDYTEYRVLNDGIKICNSTDNYVRNTWKVRDYWVKATMQYKNCNKPIMYFELNRKYYTVNKQFIVYLGSHGKYFTRNDYAVIDGKPKICEENYRPASREYTQEDLSMCNDSIIKIKYDDEYNVRTDFSTLYKNKVYDYTEYRVLNDSIKICNSTDNYMRNIWNLRNKWVKATRHYKHCNKSIKTIWLYREYHTVSKQFTVYLAGYGQYFTRNDYAVIDGELRICKEKLRSISTEFSQEDLSMCNDSIITIKYDDEYKVRTDFSILYKNKVYDYTEYRVLNDSIKICNSTDNHVRNIWKVRNYWVKPRMHHKSCNKPIIIKLHRQYHAVNKQFTVYSGSYGQYFTRNNYKVIYGKLKTCKEKYRPISREYTLEDLSMCNDSTINIKYDDEYKIRTDFSILYTNKVYDYTEYRVLNDGIKICNSTDNYVRNIWKVRNKWVKATKHYKSCNKSSTYITLNQVYYAVNKQFTVYSGSHGEYFTRNDYAVKDGKPIICKERNRSISTEYTQEDLLICNDSIINIKYDGEYKVRTDFSIHYKNTVYDYTEYRVLNDSMKICNSTDNYVRNVWEVRNKWVKATMHQYKNCNKSSTHITLNRKYYAVNKQFTVYSGSHGEYFTRNDYAVKDGKPIICKEKNRPISTEYTREDLLMCNDSIINIKYDDEYKVRTDFSILHKNKVYRYTEYRVLNDGIKICNSTDNYVRNTWEVRNYQVMALRGVLISAIHDWDHIYAYTALLSPKFYAVNKKFTIYLGRRGQYLKRNDYAVRDGKPLTYEEKLKPISTEYTQEDLSTCNDSVIIIKYDDIYKVRTDFSILYKNKVYDYTEYRVLNDSIKMCNSTDKDVRDFWQLRNKLVKATMHYKSCDKSTHFDGFELYQEFYAVNKQFTVYLAFNGQYLRRNDYAVTNGKLTICKEKLRPTSREYTREDILMCNDSVINIKYDYDYKVWNNFSILYKNKVYDYTEYRVLNDGMKICNSTDNYIRNIWKLRNYWVRALMHFKSCNKSTYFGLHREYYAVNKQFTVYSGGHGKYFTRNDYGVIDGRPIICEEKFRPISREYTQDDLLMCNDSIINIKYDDEYKVRTDFSIRYKDEVYDYTEYRVLNDDIKICNSTDNYIKSTWKLRNYWVRILMHFKSCNKSTYFGLYREYYAVNKQFTVYSGGHGQYFTRNDYGVIDGKPIICKEKNGPISTEYTREDLSMCNDSIINIKYDDEYKVGTDFSMLFKNKVYRYTEYRVLNDGIKICNSTDNYVRNIWKVRNKWVKPTMHLKSCSKPITHIQFDQWEYTVLKDFRVHILVRKQLRTKYDYGVFEGKLITCVTECANFTFTIKYEDEYRVWNNFSIMYQGQMYYYDEYRITDDGLQVCNSSDRHMKEKWRHFILTEKITKAFSHCNVSVDGFYSENYTLDTNFTVFFKPTKQNFTREDYGVILGYFAVCSAKIRLSCNDYLVGVKYGEGYNVFENFSLVYNKKIYDYREYRFSHDSLEMCGSNYSRVQDIWRTRNTWQKSLRASCYRSYKLNARYYTVTKQFAVYSADNGQYFKRNDYAVIDSKPYEDATEDDTLRIIKPIASLKKDVQSRLKFYERIVFAHGDTKEDDARIYQHISGDCINGRITPDWSAAIDVYGLQGCLLLYIIGMFIFTAYRIRQKLKASRNIAQKSNIVKRRKFVILLKLSTTTALSYWFPLFISRIVDFNFDIKIALYTVTLLTGAYIGIAFVFTRRNYQLLKKKYFPAKNEPVN</sequence>
<organism evidence="3 4">
    <name type="scientific">Paramuricea clavata</name>
    <name type="common">Red gorgonian</name>
    <name type="synonym">Violescent sea-whip</name>
    <dbReference type="NCBI Taxonomy" id="317549"/>
    <lineage>
        <taxon>Eukaryota</taxon>
        <taxon>Metazoa</taxon>
        <taxon>Cnidaria</taxon>
        <taxon>Anthozoa</taxon>
        <taxon>Octocorallia</taxon>
        <taxon>Malacalcyonacea</taxon>
        <taxon>Plexauridae</taxon>
        <taxon>Paramuricea</taxon>
    </lineage>
</organism>
<name>A0A6S7IA41_PARCT</name>
<keyword evidence="4" id="KW-1185">Reference proteome</keyword>
<proteinExistence type="predicted"/>
<keyword evidence="2" id="KW-1133">Transmembrane helix</keyword>
<reference evidence="3" key="1">
    <citation type="submission" date="2020-04" db="EMBL/GenBank/DDBJ databases">
        <authorList>
            <person name="Alioto T."/>
            <person name="Alioto T."/>
            <person name="Gomez Garrido J."/>
        </authorList>
    </citation>
    <scope>NUCLEOTIDE SEQUENCE</scope>
    <source>
        <strain evidence="3">A484AB</strain>
    </source>
</reference>
<dbReference type="Proteomes" id="UP001152795">
    <property type="component" value="Unassembled WGS sequence"/>
</dbReference>
<dbReference type="EMBL" id="CACRXK020008165">
    <property type="protein sequence ID" value="CAB4014137.1"/>
    <property type="molecule type" value="Genomic_DNA"/>
</dbReference>
<evidence type="ECO:0000256" key="1">
    <source>
        <dbReference type="SAM" id="MobiDB-lite"/>
    </source>
</evidence>
<comment type="caution">
    <text evidence="3">The sequence shown here is derived from an EMBL/GenBank/DDBJ whole genome shotgun (WGS) entry which is preliminary data.</text>
</comment>
<feature type="transmembrane region" description="Helical" evidence="2">
    <location>
        <begin position="2226"/>
        <end position="2248"/>
    </location>
</feature>
<feature type="region of interest" description="Disordered" evidence="1">
    <location>
        <begin position="72"/>
        <end position="121"/>
    </location>
</feature>
<feature type="transmembrane region" description="Helical" evidence="2">
    <location>
        <begin position="2269"/>
        <end position="2289"/>
    </location>
</feature>
<feature type="transmembrane region" description="Helical" evidence="2">
    <location>
        <begin position="2301"/>
        <end position="2321"/>
    </location>
</feature>
<protein>
    <submittedName>
        <fullName evidence="3">Uncharacterized protein</fullName>
    </submittedName>
</protein>
<gene>
    <name evidence="3" type="ORF">PACLA_8A068179</name>
</gene>
<evidence type="ECO:0000256" key="2">
    <source>
        <dbReference type="SAM" id="Phobius"/>
    </source>
</evidence>
<accession>A0A6S7IA41</accession>
<dbReference type="OrthoDB" id="6134459at2759"/>